<reference evidence="1" key="1">
    <citation type="submission" date="2019-12" db="EMBL/GenBank/DDBJ databases">
        <title>Genome sequencing and annotation of Brassica cretica.</title>
        <authorList>
            <person name="Studholme D.J."/>
            <person name="Sarris P."/>
        </authorList>
    </citation>
    <scope>NUCLEOTIDE SEQUENCE</scope>
    <source>
        <strain evidence="1">PFS-109/04</strain>
        <tissue evidence="1">Leaf</tissue>
    </source>
</reference>
<gene>
    <name evidence="1" type="ORF">F2Q69_00036307</name>
</gene>
<sequence length="85" mass="9524">MVKSNGKEHTTLIFNDFTLGLGEAELCFRLVHFWEARNTSRAGMLISVELLMTNEQHLKEEMGLGYLAQKIISVDPLSPASRNSS</sequence>
<protein>
    <submittedName>
        <fullName evidence="1">Uncharacterized protein</fullName>
    </submittedName>
</protein>
<proteinExistence type="predicted"/>
<evidence type="ECO:0000313" key="2">
    <source>
        <dbReference type="Proteomes" id="UP000712600"/>
    </source>
</evidence>
<dbReference type="Proteomes" id="UP000712600">
    <property type="component" value="Unassembled WGS sequence"/>
</dbReference>
<organism evidence="1 2">
    <name type="scientific">Brassica cretica</name>
    <name type="common">Mustard</name>
    <dbReference type="NCBI Taxonomy" id="69181"/>
    <lineage>
        <taxon>Eukaryota</taxon>
        <taxon>Viridiplantae</taxon>
        <taxon>Streptophyta</taxon>
        <taxon>Embryophyta</taxon>
        <taxon>Tracheophyta</taxon>
        <taxon>Spermatophyta</taxon>
        <taxon>Magnoliopsida</taxon>
        <taxon>eudicotyledons</taxon>
        <taxon>Gunneridae</taxon>
        <taxon>Pentapetalae</taxon>
        <taxon>rosids</taxon>
        <taxon>malvids</taxon>
        <taxon>Brassicales</taxon>
        <taxon>Brassicaceae</taxon>
        <taxon>Brassiceae</taxon>
        <taxon>Brassica</taxon>
    </lineage>
</organism>
<name>A0A8S9SU36_BRACR</name>
<dbReference type="EMBL" id="QGKX02000004">
    <property type="protein sequence ID" value="KAF3603735.1"/>
    <property type="molecule type" value="Genomic_DNA"/>
</dbReference>
<comment type="caution">
    <text evidence="1">The sequence shown here is derived from an EMBL/GenBank/DDBJ whole genome shotgun (WGS) entry which is preliminary data.</text>
</comment>
<accession>A0A8S9SU36</accession>
<dbReference type="AlphaFoldDB" id="A0A8S9SU36"/>
<evidence type="ECO:0000313" key="1">
    <source>
        <dbReference type="EMBL" id="KAF3603735.1"/>
    </source>
</evidence>